<dbReference type="AlphaFoldDB" id="A0A0P0CQ07"/>
<dbReference type="Proteomes" id="UP000061382">
    <property type="component" value="Chromosome"/>
</dbReference>
<organism evidence="2 3">
    <name type="scientific">Rufibacter tibetensis</name>
    <dbReference type="NCBI Taxonomy" id="512763"/>
    <lineage>
        <taxon>Bacteria</taxon>
        <taxon>Pseudomonadati</taxon>
        <taxon>Bacteroidota</taxon>
        <taxon>Cytophagia</taxon>
        <taxon>Cytophagales</taxon>
        <taxon>Hymenobacteraceae</taxon>
        <taxon>Rufibacter</taxon>
    </lineage>
</organism>
<dbReference type="RefSeq" id="WP_062542812.1">
    <property type="nucleotide sequence ID" value="NZ_CP012643.1"/>
</dbReference>
<evidence type="ECO:0000256" key="1">
    <source>
        <dbReference type="SAM" id="Coils"/>
    </source>
</evidence>
<gene>
    <name evidence="2" type="ORF">DC20_04920</name>
</gene>
<dbReference type="EMBL" id="CP012643">
    <property type="protein sequence ID" value="ALI98442.1"/>
    <property type="molecule type" value="Genomic_DNA"/>
</dbReference>
<dbReference type="PATRIC" id="fig|512763.3.peg.1091"/>
<dbReference type="STRING" id="512763.DC20_04920"/>
<dbReference type="OrthoDB" id="1467932at2"/>
<name>A0A0P0CQ07_9BACT</name>
<evidence type="ECO:0000313" key="2">
    <source>
        <dbReference type="EMBL" id="ALI98442.1"/>
    </source>
</evidence>
<feature type="coiled-coil region" evidence="1">
    <location>
        <begin position="17"/>
        <end position="58"/>
    </location>
</feature>
<sequence length="98" mass="11332">MSDQSTLQQIQSIEGKVRQLVQQYQAGQERLQAAHQEIARLQQVIQEKDAEIKNFQNQDNISKIVQTIAVDTASSTELKLKINEYLREIDKCIAYLRE</sequence>
<keyword evidence="3" id="KW-1185">Reference proteome</keyword>
<keyword evidence="1" id="KW-0175">Coiled coil</keyword>
<dbReference type="KEGG" id="rti:DC20_04920"/>
<accession>A0A0P0CQ07</accession>
<evidence type="ECO:0000313" key="3">
    <source>
        <dbReference type="Proteomes" id="UP000061382"/>
    </source>
</evidence>
<protein>
    <submittedName>
        <fullName evidence="2">Uncharacterized protein</fullName>
    </submittedName>
</protein>
<proteinExistence type="predicted"/>
<reference evidence="2 3" key="1">
    <citation type="submission" date="2015-08" db="EMBL/GenBank/DDBJ databases">
        <title>Complete genome sequence of Rufibacter tibetensis strain 1351t, a radiation-resistant bacterium from tibet plateau.</title>
        <authorList>
            <person name="Dai J."/>
        </authorList>
    </citation>
    <scope>NUCLEOTIDE SEQUENCE [LARGE SCALE GENOMIC DNA]</scope>
    <source>
        <strain evidence="2 3">1351</strain>
    </source>
</reference>